<keyword evidence="7" id="KW-1133">Transmembrane helix</keyword>
<sequence length="252" mass="25429">MAPGSVIKVIVGIIVFVVAAIWLLAKLATSGYEIDAQVMTKEAVAARLKPVGDSVASDAPPGQRTGEQVFKAICISCHGTGLAGSPKFGDAAAWAPRIAKGYDTLIDHALHGFNAMPVKGGSPDLSDDEVKRAVAYMANAGGAKFTEPPVGGAAAAASPAGASAPAAVAALDPQVVGKKIFDSVCTACHSTGAAGAPKFGDKAAWAPRLKPGIDEVVKIATKGLNAMPPKGGYTGSDAEFRAAVEYMVNASK</sequence>
<dbReference type="InterPro" id="IPR002323">
    <property type="entry name" value="Cyt_CIE"/>
</dbReference>
<evidence type="ECO:0000256" key="2">
    <source>
        <dbReference type="ARBA" id="ARBA00022617"/>
    </source>
</evidence>
<dbReference type="PRINTS" id="PR00607">
    <property type="entry name" value="CYTCHROMECIE"/>
</dbReference>
<dbReference type="Proteomes" id="UP001168540">
    <property type="component" value="Unassembled WGS sequence"/>
</dbReference>
<name>A0ABT7XM48_9NEIS</name>
<dbReference type="PANTHER" id="PTHR40942:SF4">
    <property type="entry name" value="CYTOCHROME C5"/>
    <property type="match status" value="1"/>
</dbReference>
<evidence type="ECO:0000256" key="3">
    <source>
        <dbReference type="ARBA" id="ARBA00022723"/>
    </source>
</evidence>
<keyword evidence="10" id="KW-1185">Reference proteome</keyword>
<feature type="domain" description="Cytochrome c" evidence="8">
    <location>
        <begin position="172"/>
        <end position="251"/>
    </location>
</feature>
<evidence type="ECO:0000256" key="4">
    <source>
        <dbReference type="ARBA" id="ARBA00022982"/>
    </source>
</evidence>
<dbReference type="InterPro" id="IPR009056">
    <property type="entry name" value="Cyt_c-like_dom"/>
</dbReference>
<keyword evidence="5 6" id="KW-0408">Iron</keyword>
<evidence type="ECO:0000256" key="6">
    <source>
        <dbReference type="PROSITE-ProRule" id="PRU00433"/>
    </source>
</evidence>
<evidence type="ECO:0000256" key="1">
    <source>
        <dbReference type="ARBA" id="ARBA00022448"/>
    </source>
</evidence>
<dbReference type="RefSeq" id="WP_289829454.1">
    <property type="nucleotide sequence ID" value="NZ_JAUEDK010000010.1"/>
</dbReference>
<protein>
    <submittedName>
        <fullName evidence="9">C-type cytochrome</fullName>
    </submittedName>
</protein>
<proteinExistence type="predicted"/>
<evidence type="ECO:0000313" key="10">
    <source>
        <dbReference type="Proteomes" id="UP001168540"/>
    </source>
</evidence>
<dbReference type="PANTHER" id="PTHR40942">
    <property type="match status" value="1"/>
</dbReference>
<evidence type="ECO:0000256" key="7">
    <source>
        <dbReference type="SAM" id="Phobius"/>
    </source>
</evidence>
<dbReference type="InterPro" id="IPR036909">
    <property type="entry name" value="Cyt_c-like_dom_sf"/>
</dbReference>
<dbReference type="EMBL" id="JAUEDK010000010">
    <property type="protein sequence ID" value="MDN0074871.1"/>
    <property type="molecule type" value="Genomic_DNA"/>
</dbReference>
<feature type="transmembrane region" description="Helical" evidence="7">
    <location>
        <begin position="6"/>
        <end position="25"/>
    </location>
</feature>
<dbReference type="SUPFAM" id="SSF46626">
    <property type="entry name" value="Cytochrome c"/>
    <property type="match status" value="2"/>
</dbReference>
<evidence type="ECO:0000313" key="9">
    <source>
        <dbReference type="EMBL" id="MDN0074871.1"/>
    </source>
</evidence>
<dbReference type="PROSITE" id="PS51007">
    <property type="entry name" value="CYTC"/>
    <property type="match status" value="2"/>
</dbReference>
<accession>A0ABT7XM48</accession>
<organism evidence="9 10">
    <name type="scientific">Crenobacter oryzisoli</name>
    <dbReference type="NCBI Taxonomy" id="3056844"/>
    <lineage>
        <taxon>Bacteria</taxon>
        <taxon>Pseudomonadati</taxon>
        <taxon>Pseudomonadota</taxon>
        <taxon>Betaproteobacteria</taxon>
        <taxon>Neisseriales</taxon>
        <taxon>Neisseriaceae</taxon>
        <taxon>Crenobacter</taxon>
    </lineage>
</organism>
<keyword evidence="1" id="KW-0813">Transport</keyword>
<dbReference type="Gene3D" id="1.10.760.10">
    <property type="entry name" value="Cytochrome c-like domain"/>
    <property type="match status" value="2"/>
</dbReference>
<keyword evidence="2 6" id="KW-0349">Heme</keyword>
<keyword evidence="7" id="KW-0472">Membrane</keyword>
<dbReference type="Pfam" id="PF13442">
    <property type="entry name" value="Cytochrome_CBB3"/>
    <property type="match status" value="2"/>
</dbReference>
<evidence type="ECO:0000259" key="8">
    <source>
        <dbReference type="PROSITE" id="PS51007"/>
    </source>
</evidence>
<feature type="domain" description="Cytochrome c" evidence="8">
    <location>
        <begin position="61"/>
        <end position="141"/>
    </location>
</feature>
<gene>
    <name evidence="9" type="ORF">QU481_08190</name>
</gene>
<comment type="caution">
    <text evidence="9">The sequence shown here is derived from an EMBL/GenBank/DDBJ whole genome shotgun (WGS) entry which is preliminary data.</text>
</comment>
<reference evidence="9" key="1">
    <citation type="submission" date="2023-06" db="EMBL/GenBank/DDBJ databases">
        <authorList>
            <person name="Zhang S."/>
        </authorList>
    </citation>
    <scope>NUCLEOTIDE SEQUENCE</scope>
    <source>
        <strain evidence="9">SG2303</strain>
    </source>
</reference>
<keyword evidence="7" id="KW-0812">Transmembrane</keyword>
<evidence type="ECO:0000256" key="5">
    <source>
        <dbReference type="ARBA" id="ARBA00023004"/>
    </source>
</evidence>
<keyword evidence="3 6" id="KW-0479">Metal-binding</keyword>
<keyword evidence="4" id="KW-0249">Electron transport</keyword>